<feature type="domain" description="Radical SAM core" evidence="5">
    <location>
        <begin position="16"/>
        <end position="241"/>
    </location>
</feature>
<evidence type="ECO:0000256" key="2">
    <source>
        <dbReference type="ARBA" id="ARBA00022723"/>
    </source>
</evidence>
<keyword evidence="3" id="KW-0408">Iron</keyword>
<accession>A0A8S5USC3</accession>
<dbReference type="GO" id="GO:0046872">
    <property type="term" value="F:metal ion binding"/>
    <property type="evidence" value="ECO:0007669"/>
    <property type="project" value="UniProtKB-KW"/>
</dbReference>
<dbReference type="InterPro" id="IPR007197">
    <property type="entry name" value="rSAM"/>
</dbReference>
<dbReference type="SMART" id="SM00729">
    <property type="entry name" value="Elp3"/>
    <property type="match status" value="1"/>
</dbReference>
<keyword evidence="2" id="KW-0479">Metal-binding</keyword>
<dbReference type="SFLD" id="SFLDS00029">
    <property type="entry name" value="Radical_SAM"/>
    <property type="match status" value="1"/>
</dbReference>
<evidence type="ECO:0000313" key="6">
    <source>
        <dbReference type="EMBL" id="DAF97383.1"/>
    </source>
</evidence>
<dbReference type="SFLD" id="SFLDG01067">
    <property type="entry name" value="SPASM/twitch_domain_containing"/>
    <property type="match status" value="1"/>
</dbReference>
<dbReference type="PROSITE" id="PS51918">
    <property type="entry name" value="RADICAL_SAM"/>
    <property type="match status" value="1"/>
</dbReference>
<sequence>MKTIPIYPATKAISPSDREISLIIKPTEKCNFKCTFCSSTDITDDKHKLLDLDYIFNFLKRYPNTSTIIVNGGDPLMVPISYYDKIIEYLETNQLKAHLSLTSNLYPFYLNPDKWTPLFTHERVGIITSFQLDDSRLKHDYTPYSLEEFWKVSDLMLERVGYRPDFISLMTNENEHLAIEHVKLAKEMDVECKLNPVYLSGRQEKPFLLAKAYRIYLEIYKQGLAQWEYNTKAIFNILSGDSGTCPYGRDCDSWIRLLQPSGDYYSCGSFGDDRKYPISFENEIYHNQFYTPLTDNAEIYSMKEDCFTCSLFEICNGCRKHIENHKENGLVEEHCRNMKAIEKELLQVKLHSSSRE</sequence>
<evidence type="ECO:0000256" key="3">
    <source>
        <dbReference type="ARBA" id="ARBA00023004"/>
    </source>
</evidence>
<protein>
    <submittedName>
        <fullName evidence="6">Fe-S oxidoreductase</fullName>
    </submittedName>
</protein>
<dbReference type="InterPro" id="IPR023867">
    <property type="entry name" value="Sulphatase_maturase_rSAM"/>
</dbReference>
<dbReference type="InterPro" id="IPR013785">
    <property type="entry name" value="Aldolase_TIM"/>
</dbReference>
<reference evidence="6" key="1">
    <citation type="journal article" date="2021" name="Proc. Natl. Acad. Sci. U.S.A.">
        <title>A Catalog of Tens of Thousands of Viruses from Human Metagenomes Reveals Hidden Associations with Chronic Diseases.</title>
        <authorList>
            <person name="Tisza M.J."/>
            <person name="Buck C.B."/>
        </authorList>
    </citation>
    <scope>NUCLEOTIDE SEQUENCE</scope>
    <source>
        <strain evidence="6">CtijX18</strain>
    </source>
</reference>
<dbReference type="EMBL" id="BK016133">
    <property type="protein sequence ID" value="DAF97383.1"/>
    <property type="molecule type" value="Genomic_DNA"/>
</dbReference>
<dbReference type="PANTHER" id="PTHR43273:SF8">
    <property type="entry name" value="RADICAL SAM DOMAIN PROTEIN"/>
    <property type="match status" value="1"/>
</dbReference>
<dbReference type="Pfam" id="PF04055">
    <property type="entry name" value="Radical_SAM"/>
    <property type="match status" value="1"/>
</dbReference>
<dbReference type="Gene3D" id="3.20.20.70">
    <property type="entry name" value="Aldolase class I"/>
    <property type="match status" value="1"/>
</dbReference>
<keyword evidence="1" id="KW-0949">S-adenosyl-L-methionine</keyword>
<organism evidence="6">
    <name type="scientific">Myoviridae sp. ctijX18</name>
    <dbReference type="NCBI Taxonomy" id="2825154"/>
    <lineage>
        <taxon>Viruses</taxon>
        <taxon>Duplodnaviria</taxon>
        <taxon>Heunggongvirae</taxon>
        <taxon>Uroviricota</taxon>
        <taxon>Caudoviricetes</taxon>
    </lineage>
</organism>
<dbReference type="InterPro" id="IPR006638">
    <property type="entry name" value="Elp3/MiaA/NifB-like_rSAM"/>
</dbReference>
<dbReference type="InterPro" id="IPR058240">
    <property type="entry name" value="rSAM_sf"/>
</dbReference>
<dbReference type="GO" id="GO:0016491">
    <property type="term" value="F:oxidoreductase activity"/>
    <property type="evidence" value="ECO:0007669"/>
    <property type="project" value="InterPro"/>
</dbReference>
<dbReference type="SUPFAM" id="SSF102114">
    <property type="entry name" value="Radical SAM enzymes"/>
    <property type="match status" value="1"/>
</dbReference>
<evidence type="ECO:0000259" key="5">
    <source>
        <dbReference type="PROSITE" id="PS51918"/>
    </source>
</evidence>
<name>A0A8S5USC3_9CAUD</name>
<dbReference type="GO" id="GO:0051536">
    <property type="term" value="F:iron-sulfur cluster binding"/>
    <property type="evidence" value="ECO:0007669"/>
    <property type="project" value="UniProtKB-KW"/>
</dbReference>
<evidence type="ECO:0000256" key="1">
    <source>
        <dbReference type="ARBA" id="ARBA00022691"/>
    </source>
</evidence>
<keyword evidence="4" id="KW-0411">Iron-sulfur</keyword>
<dbReference type="PANTHER" id="PTHR43273">
    <property type="entry name" value="ANAEROBIC SULFATASE-MATURATING ENZYME HOMOLOG ASLB-RELATED"/>
    <property type="match status" value="1"/>
</dbReference>
<evidence type="ECO:0000256" key="4">
    <source>
        <dbReference type="ARBA" id="ARBA00023014"/>
    </source>
</evidence>
<proteinExistence type="predicted"/>